<dbReference type="eggNOG" id="KOG2308">
    <property type="taxonomic scope" value="Eukaryota"/>
</dbReference>
<evidence type="ECO:0000259" key="2">
    <source>
        <dbReference type="PROSITE" id="PS51043"/>
    </source>
</evidence>
<dbReference type="Proteomes" id="UP000016922">
    <property type="component" value="Unassembled WGS sequence"/>
</dbReference>
<dbReference type="KEGG" id="glz:GLAREA_01687"/>
<dbReference type="Pfam" id="PF02862">
    <property type="entry name" value="DDHD"/>
    <property type="match status" value="2"/>
</dbReference>
<dbReference type="STRING" id="1116229.S3CJ28"/>
<feature type="region of interest" description="Disordered" evidence="1">
    <location>
        <begin position="277"/>
        <end position="296"/>
    </location>
</feature>
<dbReference type="InterPro" id="IPR058055">
    <property type="entry name" value="PA-PLA1"/>
</dbReference>
<feature type="region of interest" description="Disordered" evidence="1">
    <location>
        <begin position="307"/>
        <end position="514"/>
    </location>
</feature>
<dbReference type="SMART" id="SM01127">
    <property type="entry name" value="DDHD"/>
    <property type="match status" value="1"/>
</dbReference>
<name>S3CJ28_GLAL2</name>
<reference evidence="3 4" key="1">
    <citation type="journal article" date="2013" name="BMC Genomics">
        <title>Genomics-driven discovery of the pneumocandin biosynthetic gene cluster in the fungus Glarea lozoyensis.</title>
        <authorList>
            <person name="Chen L."/>
            <person name="Yue Q."/>
            <person name="Zhang X."/>
            <person name="Xiang M."/>
            <person name="Wang C."/>
            <person name="Li S."/>
            <person name="Che Y."/>
            <person name="Ortiz-Lopez F.J."/>
            <person name="Bills G.F."/>
            <person name="Liu X."/>
            <person name="An Z."/>
        </authorList>
    </citation>
    <scope>NUCLEOTIDE SEQUENCE [LARGE SCALE GENOMIC DNA]</scope>
    <source>
        <strain evidence="4">ATCC 20868 / MF5171</strain>
    </source>
</reference>
<dbReference type="OrthoDB" id="69269at2759"/>
<accession>S3CJ28</accession>
<dbReference type="GeneID" id="19460745"/>
<dbReference type="RefSeq" id="XP_008087094.1">
    <property type="nucleotide sequence ID" value="XM_008088903.1"/>
</dbReference>
<proteinExistence type="predicted"/>
<dbReference type="PROSITE" id="PS51043">
    <property type="entry name" value="DDHD"/>
    <property type="match status" value="1"/>
</dbReference>
<feature type="compositionally biased region" description="Basic and acidic residues" evidence="1">
    <location>
        <begin position="314"/>
        <end position="346"/>
    </location>
</feature>
<evidence type="ECO:0000313" key="4">
    <source>
        <dbReference type="Proteomes" id="UP000016922"/>
    </source>
</evidence>
<feature type="compositionally biased region" description="Basic and acidic residues" evidence="1">
    <location>
        <begin position="408"/>
        <end position="419"/>
    </location>
</feature>
<feature type="compositionally biased region" description="Basic residues" evidence="1">
    <location>
        <begin position="86"/>
        <end position="100"/>
    </location>
</feature>
<feature type="region of interest" description="Disordered" evidence="1">
    <location>
        <begin position="80"/>
        <end position="245"/>
    </location>
</feature>
<feature type="compositionally biased region" description="Basic and acidic residues" evidence="1">
    <location>
        <begin position="200"/>
        <end position="225"/>
    </location>
</feature>
<dbReference type="PANTHER" id="PTHR23509">
    <property type="entry name" value="PA-PL1 PHOSPHOLIPASE FAMILY"/>
    <property type="match status" value="1"/>
</dbReference>
<protein>
    <recommendedName>
        <fullName evidence="2">DDHD domain-containing protein</fullName>
    </recommendedName>
</protein>
<feature type="compositionally biased region" description="Low complexity" evidence="1">
    <location>
        <begin position="396"/>
        <end position="407"/>
    </location>
</feature>
<dbReference type="GO" id="GO:0046872">
    <property type="term" value="F:metal ion binding"/>
    <property type="evidence" value="ECO:0007669"/>
    <property type="project" value="InterPro"/>
</dbReference>
<organism evidence="3 4">
    <name type="scientific">Glarea lozoyensis (strain ATCC 20868 / MF5171)</name>
    <dbReference type="NCBI Taxonomy" id="1116229"/>
    <lineage>
        <taxon>Eukaryota</taxon>
        <taxon>Fungi</taxon>
        <taxon>Dikarya</taxon>
        <taxon>Ascomycota</taxon>
        <taxon>Pezizomycotina</taxon>
        <taxon>Leotiomycetes</taxon>
        <taxon>Helotiales</taxon>
        <taxon>Helotiaceae</taxon>
        <taxon>Glarea</taxon>
    </lineage>
</organism>
<feature type="compositionally biased region" description="Basic and acidic residues" evidence="1">
    <location>
        <begin position="381"/>
        <end position="395"/>
    </location>
</feature>
<dbReference type="PANTHER" id="PTHR23509:SF6">
    <property type="entry name" value="PHOSPHOLIPASE C1020.13C-RELATED"/>
    <property type="match status" value="1"/>
</dbReference>
<gene>
    <name evidence="3" type="ORF">GLAREA_01687</name>
</gene>
<dbReference type="EMBL" id="KE145371">
    <property type="protein sequence ID" value="EPE25775.1"/>
    <property type="molecule type" value="Genomic_DNA"/>
</dbReference>
<feature type="domain" description="DDHD" evidence="2">
    <location>
        <begin position="963"/>
        <end position="1168"/>
    </location>
</feature>
<feature type="region of interest" description="Disordered" evidence="1">
    <location>
        <begin position="48"/>
        <end position="67"/>
    </location>
</feature>
<sequence length="1189" mass="131297">MAYMHHTYGPSCHLARSVSFGEIEDGDDIPQLKPQYFFRSDPIDDLSVVPTTAGSDSKGSKHPLRPFSASDNFALEEAWLDFSSPKSKKKDKKQDKKRPSRPGDKTNTDDLTGNLPESAKSVEKDKNIKQAATLSAGLPVDILDSKQNDKNSKLTPEGESSKTTAETSAGKEDRHSRRHARAEAALGKIKRRVSTSPRKQIRESRDRRYGKEAEGSTGRKADVKGTIHNSDIDEGNANNTGCDDTRQIDLDAANSTCCGILEADGRLEHHDCVNPRSDASGTAQHPISAQHSMSDCQRDGTVENLAAQQGTDVSEQKTKEYRLFEKHEESKAHKEYEKHLHQEHGGRHATLSTEDQNSKIDESVNEPRSLSPALLFRAKGKRAEILPDSKKDKLTKPAPSESPASSPKAKERSEVESLLKKHKSKQGLRPDSPVPITTGRGKKDAVTPSSSPGAISYPSQSEEAGTTGQPFLKFESNNDQTPQIARDPTSAGAEVLDDQKNVHRTEDDEFTQSEPVEIAGCKAKKALKGETDVPVGVSRLHLVKIPALQMHPIYWSPVHDIAVVTRGTWFYKQTMYPVEPAVANQLESGYRELRPWSKTWNDELNSAMDVGAVGEEKIVYQLWPKDEVLKKAPSKKAEKHVSTNPYCAAKCFHGETAAEGTIDSEANTDKSNIITKKYSSAQVIYKDARNAYILKPTLQPSAYYGRKPLQKINKGIQVGIHVVRGFEWASWHKLHSTKKPANVKKAVEKAAVSGDANFTKGSACPACQLDNDRPKVTDLCLVVHGIGQKLSERVESFHFTHAINTVRRSVNMELVDEGVKRVLRPDLGSIMVLPVNWRSNLSFEAGGSMTSQDQENNTSAEFTMKDITPDSIAGVRSLISDVMLDIPMYMSHHKPKMIQAVVSEANRVYRLWCKNNPGFHEEGRVHLIAHSLGSAMAVDILSKQPTATPKLDLNSRKINAKHFDFKCTNLFLAGSPVGFFLLLEKAQLRPRRARAKVDAEVTDDNDKSITGEAGTYGCLAADNIYNIMHYNDPIAYRLNPTVDAPYSTSLKNAQVPSATVGFFKSLSKAMRYITPGVSASDDLAVGEVSKPAPILRLPSQLELEIHDFTREELAEKKFALLNDNGQVDWFLSSGGGPLEIQYISMLSAHSSYWVSPDFIRLIVTECGREPGKRHTLPNMRARKVGHKSS</sequence>
<keyword evidence="4" id="KW-1185">Reference proteome</keyword>
<feature type="compositionally biased region" description="Basic and acidic residues" evidence="1">
    <location>
        <begin position="497"/>
        <end position="506"/>
    </location>
</feature>
<dbReference type="GO" id="GO:0004620">
    <property type="term" value="F:phospholipase activity"/>
    <property type="evidence" value="ECO:0007669"/>
    <property type="project" value="TreeGrafter"/>
</dbReference>
<feature type="compositionally biased region" description="Polar residues" evidence="1">
    <location>
        <begin position="277"/>
        <end position="295"/>
    </location>
</feature>
<dbReference type="InterPro" id="IPR004177">
    <property type="entry name" value="DDHD_dom"/>
</dbReference>
<dbReference type="GO" id="GO:0005737">
    <property type="term" value="C:cytoplasm"/>
    <property type="evidence" value="ECO:0007669"/>
    <property type="project" value="TreeGrafter"/>
</dbReference>
<feature type="compositionally biased region" description="Basic and acidic residues" evidence="1">
    <location>
        <begin position="143"/>
        <end position="152"/>
    </location>
</feature>
<feature type="compositionally biased region" description="Polar residues" evidence="1">
    <location>
        <begin position="447"/>
        <end position="483"/>
    </location>
</feature>
<dbReference type="HOGENOM" id="CLU_002680_0_0_1"/>
<dbReference type="AlphaFoldDB" id="S3CJ28"/>
<evidence type="ECO:0000313" key="3">
    <source>
        <dbReference type="EMBL" id="EPE25775.1"/>
    </source>
</evidence>
<evidence type="ECO:0000256" key="1">
    <source>
        <dbReference type="SAM" id="MobiDB-lite"/>
    </source>
</evidence>